<evidence type="ECO:0000313" key="1">
    <source>
        <dbReference type="EMBL" id="MDW8801430.1"/>
    </source>
</evidence>
<proteinExistence type="predicted"/>
<evidence type="ECO:0000313" key="2">
    <source>
        <dbReference type="Proteomes" id="UP001281656"/>
    </source>
</evidence>
<name>A0ABU4JTF5_9CLOT</name>
<gene>
    <name evidence="1" type="ORF">P8V03_09715</name>
</gene>
<comment type="caution">
    <text evidence="1">The sequence shown here is derived from an EMBL/GenBank/DDBJ whole genome shotgun (WGS) entry which is preliminary data.</text>
</comment>
<dbReference type="Proteomes" id="UP001281656">
    <property type="component" value="Unassembled WGS sequence"/>
</dbReference>
<organism evidence="1 2">
    <name type="scientific">Clostridium tanneri</name>
    <dbReference type="NCBI Taxonomy" id="3037988"/>
    <lineage>
        <taxon>Bacteria</taxon>
        <taxon>Bacillati</taxon>
        <taxon>Bacillota</taxon>
        <taxon>Clostridia</taxon>
        <taxon>Eubacteriales</taxon>
        <taxon>Clostridiaceae</taxon>
        <taxon>Clostridium</taxon>
    </lineage>
</organism>
<dbReference type="EMBL" id="JARUJP010000009">
    <property type="protein sequence ID" value="MDW8801430.1"/>
    <property type="molecule type" value="Genomic_DNA"/>
</dbReference>
<reference evidence="1 2" key="1">
    <citation type="submission" date="2023-04" db="EMBL/GenBank/DDBJ databases">
        <title>Clostridium tannerae sp. nov., isolated from the fecal material of an alpaca.</title>
        <authorList>
            <person name="Miller S."/>
            <person name="Hendry M."/>
            <person name="King J."/>
            <person name="Sankaranarayanan K."/>
            <person name="Lawson P.A."/>
        </authorList>
    </citation>
    <scope>NUCLEOTIDE SEQUENCE [LARGE SCALE GENOMIC DNA]</scope>
    <source>
        <strain evidence="1 2">A1-XYC3</strain>
    </source>
</reference>
<accession>A0ABU4JTF5</accession>
<sequence length="135" mass="15401">MNPIVNFYLISEDEEDSFEELAVGIKSDNSMYFTLQVQDTVIPPNDESTQYTVAKIVKNFYSGEMDVYLSKTKNPDELLEEIGSFANETLKTMFGSLNINIQDLGIGEEPRNSHNKDDKYVKEAIYEEIPSDKLN</sequence>
<dbReference type="RefSeq" id="WP_261670030.1">
    <property type="nucleotide sequence ID" value="NZ_JARUJP010000009.1"/>
</dbReference>
<protein>
    <submittedName>
        <fullName evidence="1">Uncharacterized protein</fullName>
    </submittedName>
</protein>
<keyword evidence="2" id="KW-1185">Reference proteome</keyword>